<evidence type="ECO:0000256" key="4">
    <source>
        <dbReference type="ARBA" id="ARBA00022692"/>
    </source>
</evidence>
<feature type="transmembrane region" description="Helical" evidence="10">
    <location>
        <begin position="20"/>
        <end position="44"/>
    </location>
</feature>
<dbReference type="InterPro" id="IPR003593">
    <property type="entry name" value="AAA+_ATPase"/>
</dbReference>
<reference evidence="12" key="1">
    <citation type="submission" date="2021-01" db="EMBL/GenBank/DDBJ databases">
        <authorList>
            <person name="Corre E."/>
            <person name="Pelletier E."/>
            <person name="Niang G."/>
            <person name="Scheremetjew M."/>
            <person name="Finn R."/>
            <person name="Kale V."/>
            <person name="Holt S."/>
            <person name="Cochrane G."/>
            <person name="Meng A."/>
            <person name="Brown T."/>
            <person name="Cohen L."/>
        </authorList>
    </citation>
    <scope>NUCLEOTIDE SEQUENCE</scope>
    <source>
        <strain evidence="12">Pbaha01</strain>
    </source>
</reference>
<feature type="domain" description="ABC transporter" evidence="11">
    <location>
        <begin position="359"/>
        <end position="592"/>
    </location>
</feature>
<feature type="transmembrane region" description="Helical" evidence="10">
    <location>
        <begin position="194"/>
        <end position="213"/>
    </location>
</feature>
<evidence type="ECO:0000256" key="7">
    <source>
        <dbReference type="ARBA" id="ARBA00022840"/>
    </source>
</evidence>
<evidence type="ECO:0000259" key="11">
    <source>
        <dbReference type="PROSITE" id="PS50893"/>
    </source>
</evidence>
<dbReference type="Pfam" id="PF00005">
    <property type="entry name" value="ABC_tran"/>
    <property type="match status" value="1"/>
</dbReference>
<feature type="transmembrane region" description="Helical" evidence="10">
    <location>
        <begin position="126"/>
        <end position="153"/>
    </location>
</feature>
<keyword evidence="9 10" id="KW-0472">Membrane</keyword>
<dbReference type="EMBL" id="HBEG01030551">
    <property type="protein sequence ID" value="CAD8367971.1"/>
    <property type="molecule type" value="Transcribed_RNA"/>
</dbReference>
<keyword evidence="5" id="KW-0677">Repeat</keyword>
<evidence type="ECO:0000256" key="3">
    <source>
        <dbReference type="ARBA" id="ARBA00022448"/>
    </source>
</evidence>
<evidence type="ECO:0000256" key="6">
    <source>
        <dbReference type="ARBA" id="ARBA00022741"/>
    </source>
</evidence>
<dbReference type="PANTHER" id="PTHR19229:SF36">
    <property type="entry name" value="ATP-BINDING CASSETTE SUB-FAMILY A MEMBER 2"/>
    <property type="match status" value="1"/>
</dbReference>
<gene>
    <name evidence="12" type="ORF">PBAH0796_LOCUS18643</name>
</gene>
<feature type="transmembrane region" description="Helical" evidence="10">
    <location>
        <begin position="77"/>
        <end position="106"/>
    </location>
</feature>
<feature type="transmembrane region" description="Helical" evidence="10">
    <location>
        <begin position="225"/>
        <end position="252"/>
    </location>
</feature>
<keyword evidence="4 10" id="KW-0812">Transmembrane</keyword>
<dbReference type="InterPro" id="IPR026082">
    <property type="entry name" value="ABCA"/>
</dbReference>
<protein>
    <recommendedName>
        <fullName evidence="11">ABC transporter domain-containing protein</fullName>
    </recommendedName>
</protein>
<dbReference type="InterPro" id="IPR027417">
    <property type="entry name" value="P-loop_NTPase"/>
</dbReference>
<dbReference type="GO" id="GO:0016020">
    <property type="term" value="C:membrane"/>
    <property type="evidence" value="ECO:0007669"/>
    <property type="project" value="UniProtKB-SubCell"/>
</dbReference>
<evidence type="ECO:0000256" key="8">
    <source>
        <dbReference type="ARBA" id="ARBA00022989"/>
    </source>
</evidence>
<dbReference type="CDD" id="cd03263">
    <property type="entry name" value="ABC_subfamily_A"/>
    <property type="match status" value="1"/>
</dbReference>
<dbReference type="InterPro" id="IPR013525">
    <property type="entry name" value="ABC2_TM"/>
</dbReference>
<sequence length="754" mass="82716">MGNSTPQFGGILYSADRVTIFPNTSATFAVPTLFNLHFSAALAANTRGAKRARLAVPPDRLEVSSQPFEATARERQFIAGFSAIVMAVVVLSAYSYIATGIASYIVMEKETDVKHQLMVSGSSRMAYWLSNFAFDSIFGLFSCVSTLAVLAIFGSGYWCTIPNIYATVTLLLLFTPAVSVFAYFWSFFFNTSGGALTGVLLIGLLLGSFGLEISNALLLFEKTRYWGYVLLWVVRAILPAACVGNGLMYLALHKDISEALDMGPFAGFLFGTEYCPRMGASAACIVNAGDDCLMLIFDTIGYVILAWIADSLVENPRTRRWLSLFSDPICPTDLKRLEDEQVCAEKERVAKLDPATQVLMADNICKVYKGRVHAVRGISFAVEPGNVFGLLGTNGAGKTTTFKMMCGQITPSSGRILVKGKNVAEDVQGVRRHIGYCPQFDALLELMTVREHLELYSKVKGLCGAAMDAEVTVRLQAHHLTEFTDSRAGQLSGGNKRKLSCAIALVGEPEVVFLDEPSAGMDPVARRQMWDVIQTMAQKRKSSAVLLTTHSMEEADALCSRIAIQCSGQLRCLGTPQQLKAWYATGLELNLRLQAPTRSEVRQLCAEWSAEPNTPCQGNSAQRLVNSFMERRRLREREAPMLGRLDTVLLGALAEWCLQEARADAVEAFLAERCGGEERVTRVEHAAGSLRYRLRGNCPGCGPLPYGELFGLFEEHRALLHLADFQISQGTLEQTFNRLAAEDLEKRGDTEDEG</sequence>
<keyword evidence="3" id="KW-0813">Transport</keyword>
<dbReference type="PANTHER" id="PTHR19229">
    <property type="entry name" value="ATP-BINDING CASSETTE TRANSPORTER SUBFAMILY A ABCA"/>
    <property type="match status" value="1"/>
</dbReference>
<keyword evidence="6" id="KW-0547">Nucleotide-binding</keyword>
<dbReference type="Gene3D" id="3.40.50.300">
    <property type="entry name" value="P-loop containing nucleotide triphosphate hydrolases"/>
    <property type="match status" value="1"/>
</dbReference>
<dbReference type="GO" id="GO:0016887">
    <property type="term" value="F:ATP hydrolysis activity"/>
    <property type="evidence" value="ECO:0007669"/>
    <property type="project" value="InterPro"/>
</dbReference>
<proteinExistence type="inferred from homology"/>
<dbReference type="SMART" id="SM00382">
    <property type="entry name" value="AAA"/>
    <property type="match status" value="1"/>
</dbReference>
<dbReference type="AlphaFoldDB" id="A0A7S0ALK6"/>
<accession>A0A7S0ALK6</accession>
<evidence type="ECO:0000256" key="2">
    <source>
        <dbReference type="ARBA" id="ARBA00008869"/>
    </source>
</evidence>
<dbReference type="GO" id="GO:0140359">
    <property type="term" value="F:ABC-type transporter activity"/>
    <property type="evidence" value="ECO:0007669"/>
    <property type="project" value="InterPro"/>
</dbReference>
<comment type="subcellular location">
    <subcellularLocation>
        <location evidence="1">Membrane</location>
        <topology evidence="1">Multi-pass membrane protein</topology>
    </subcellularLocation>
</comment>
<evidence type="ECO:0000313" key="12">
    <source>
        <dbReference type="EMBL" id="CAD8367971.1"/>
    </source>
</evidence>
<name>A0A7S0ALK6_9DINO</name>
<evidence type="ECO:0000256" key="1">
    <source>
        <dbReference type="ARBA" id="ARBA00004141"/>
    </source>
</evidence>
<dbReference type="Pfam" id="PF12698">
    <property type="entry name" value="ABC2_membrane_3"/>
    <property type="match status" value="1"/>
</dbReference>
<evidence type="ECO:0000256" key="5">
    <source>
        <dbReference type="ARBA" id="ARBA00022737"/>
    </source>
</evidence>
<dbReference type="FunFam" id="3.40.50.300:FF:000335">
    <property type="entry name" value="ATP binding cassette subfamily A member 5"/>
    <property type="match status" value="1"/>
</dbReference>
<dbReference type="PROSITE" id="PS50893">
    <property type="entry name" value="ABC_TRANSPORTER_2"/>
    <property type="match status" value="1"/>
</dbReference>
<comment type="similarity">
    <text evidence="2">Belongs to the ABC transporter superfamily. ABCA family.</text>
</comment>
<keyword evidence="8 10" id="KW-1133">Transmembrane helix</keyword>
<evidence type="ECO:0000256" key="10">
    <source>
        <dbReference type="SAM" id="Phobius"/>
    </source>
</evidence>
<dbReference type="InterPro" id="IPR003439">
    <property type="entry name" value="ABC_transporter-like_ATP-bd"/>
</dbReference>
<feature type="transmembrane region" description="Helical" evidence="10">
    <location>
        <begin position="165"/>
        <end position="188"/>
    </location>
</feature>
<organism evidence="12">
    <name type="scientific">Pyrodinium bahamense</name>
    <dbReference type="NCBI Taxonomy" id="73915"/>
    <lineage>
        <taxon>Eukaryota</taxon>
        <taxon>Sar</taxon>
        <taxon>Alveolata</taxon>
        <taxon>Dinophyceae</taxon>
        <taxon>Gonyaulacales</taxon>
        <taxon>Pyrocystaceae</taxon>
        <taxon>Pyrodinium</taxon>
    </lineage>
</organism>
<dbReference type="SUPFAM" id="SSF52540">
    <property type="entry name" value="P-loop containing nucleoside triphosphate hydrolases"/>
    <property type="match status" value="1"/>
</dbReference>
<dbReference type="GO" id="GO:0005524">
    <property type="term" value="F:ATP binding"/>
    <property type="evidence" value="ECO:0007669"/>
    <property type="project" value="UniProtKB-KW"/>
</dbReference>
<evidence type="ECO:0000256" key="9">
    <source>
        <dbReference type="ARBA" id="ARBA00023136"/>
    </source>
</evidence>
<keyword evidence="7" id="KW-0067">ATP-binding</keyword>